<evidence type="ECO:0000313" key="2">
    <source>
        <dbReference type="EMBL" id="ABZ07946.1"/>
    </source>
</evidence>
<accession>B3T5T7</accession>
<gene>
    <name evidence="2" type="ORF">ALOHA_HF4000ANIW141L21ctg1g13</name>
</gene>
<feature type="domain" description="Ribbon-helix-helix protein CopG" evidence="1">
    <location>
        <begin position="26"/>
        <end position="62"/>
    </location>
</feature>
<protein>
    <recommendedName>
        <fullName evidence="1">Ribbon-helix-helix protein CopG domain-containing protein</fullName>
    </recommendedName>
</protein>
<organism evidence="2">
    <name type="scientific">uncultured marine microorganism HF4000_ANIW141L21</name>
    <dbReference type="NCBI Taxonomy" id="455539"/>
    <lineage>
        <taxon>unclassified sequences</taxon>
        <taxon>environmental samples</taxon>
    </lineage>
</organism>
<proteinExistence type="predicted"/>
<reference evidence="2" key="1">
    <citation type="journal article" date="2008" name="ISME J.">
        <title>Genomic patterns of recombination, clonal divergence and environment in marine microbial populations.</title>
        <authorList>
            <person name="Konstantinidis K.T."/>
            <person name="Delong E.F."/>
        </authorList>
    </citation>
    <scope>NUCLEOTIDE SEQUENCE</scope>
</reference>
<dbReference type="Pfam" id="PF01402">
    <property type="entry name" value="RHH_1"/>
    <property type="match status" value="1"/>
</dbReference>
<name>B3T5T7_9ZZZZ</name>
<dbReference type="EMBL" id="EU016613">
    <property type="protein sequence ID" value="ABZ07946.1"/>
    <property type="molecule type" value="Genomic_DNA"/>
</dbReference>
<dbReference type="InterPro" id="IPR013321">
    <property type="entry name" value="Arc_rbn_hlx_hlx"/>
</dbReference>
<dbReference type="CDD" id="cd22231">
    <property type="entry name" value="RHH_NikR_HicB-like"/>
    <property type="match status" value="1"/>
</dbReference>
<sequence length="143" mass="16427">MQYIQVPEPICPGQEEPEVPGISPMVSLRIPEDHLLEIDHRVGYDGMRNRSDVIRQAVRRYLSSPMPMIGERVRIEVDLGPDLTVRMREFCKLHGESADTVLRQAAREHIRRATVEDATVDGILSMRMDELRARFDDDSNAMR</sequence>
<evidence type="ECO:0000259" key="1">
    <source>
        <dbReference type="Pfam" id="PF01402"/>
    </source>
</evidence>
<dbReference type="InterPro" id="IPR010985">
    <property type="entry name" value="Ribbon_hlx_hlx"/>
</dbReference>
<dbReference type="AlphaFoldDB" id="B3T5T7"/>
<dbReference type="Gene3D" id="1.10.1220.10">
    <property type="entry name" value="Met repressor-like"/>
    <property type="match status" value="1"/>
</dbReference>
<dbReference type="SUPFAM" id="SSF47598">
    <property type="entry name" value="Ribbon-helix-helix"/>
    <property type="match status" value="1"/>
</dbReference>
<dbReference type="GO" id="GO:0006355">
    <property type="term" value="P:regulation of DNA-templated transcription"/>
    <property type="evidence" value="ECO:0007669"/>
    <property type="project" value="InterPro"/>
</dbReference>
<dbReference type="InterPro" id="IPR002145">
    <property type="entry name" value="CopG"/>
</dbReference>